<keyword evidence="8" id="KW-0269">Exonuclease</keyword>
<dbReference type="GO" id="GO:0003677">
    <property type="term" value="F:DNA binding"/>
    <property type="evidence" value="ECO:0007669"/>
    <property type="project" value="UniProtKB-KW"/>
</dbReference>
<dbReference type="Pfam" id="PF06733">
    <property type="entry name" value="DEAD_2"/>
    <property type="match status" value="1"/>
</dbReference>
<keyword evidence="10" id="KW-0408">Iron</keyword>
<feature type="domain" description="Helicase ATP-binding" evidence="16">
    <location>
        <begin position="179"/>
        <end position="439"/>
    </location>
</feature>
<dbReference type="GO" id="GO:0005524">
    <property type="term" value="F:ATP binding"/>
    <property type="evidence" value="ECO:0007669"/>
    <property type="project" value="UniProtKB-KW"/>
</dbReference>
<dbReference type="InterPro" id="IPR045028">
    <property type="entry name" value="DinG/Rad3-like"/>
</dbReference>
<dbReference type="GO" id="GO:0016818">
    <property type="term" value="F:hydrolase activity, acting on acid anhydrides, in phosphorus-containing anhydrides"/>
    <property type="evidence" value="ECO:0007669"/>
    <property type="project" value="InterPro"/>
</dbReference>
<dbReference type="Gene3D" id="3.90.320.10">
    <property type="match status" value="1"/>
</dbReference>
<dbReference type="InterPro" id="IPR027417">
    <property type="entry name" value="P-loop_NTPase"/>
</dbReference>
<dbReference type="Pfam" id="PF12705">
    <property type="entry name" value="PDDEXK_1"/>
    <property type="match status" value="1"/>
</dbReference>
<evidence type="ECO:0000256" key="11">
    <source>
        <dbReference type="ARBA" id="ARBA00023014"/>
    </source>
</evidence>
<evidence type="ECO:0000256" key="5">
    <source>
        <dbReference type="ARBA" id="ARBA00022763"/>
    </source>
</evidence>
<keyword evidence="6" id="KW-0378">Hydrolase</keyword>
<dbReference type="InterPro" id="IPR011604">
    <property type="entry name" value="PDDEXK-like_dom_sf"/>
</dbReference>
<evidence type="ECO:0000256" key="9">
    <source>
        <dbReference type="ARBA" id="ARBA00022840"/>
    </source>
</evidence>
<dbReference type="Proteomes" id="UP001058072">
    <property type="component" value="Chromosome"/>
</dbReference>
<dbReference type="SUPFAM" id="SSF52540">
    <property type="entry name" value="P-loop containing nucleoside triphosphate hydrolases"/>
    <property type="match status" value="1"/>
</dbReference>
<evidence type="ECO:0000259" key="16">
    <source>
        <dbReference type="PROSITE" id="PS51193"/>
    </source>
</evidence>
<evidence type="ECO:0000313" key="17">
    <source>
        <dbReference type="EMBL" id="UUF07374.1"/>
    </source>
</evidence>
<name>A0A9Q9CJG8_9FIRM</name>
<dbReference type="Gene3D" id="3.40.50.300">
    <property type="entry name" value="P-loop containing nucleotide triphosphate hydrolases"/>
    <property type="match status" value="2"/>
</dbReference>
<keyword evidence="3" id="KW-0479">Metal-binding</keyword>
<dbReference type="InterPro" id="IPR006555">
    <property type="entry name" value="ATP-dep_Helicase_C"/>
</dbReference>
<evidence type="ECO:0000256" key="15">
    <source>
        <dbReference type="ARBA" id="ARBA00038058"/>
    </source>
</evidence>
<evidence type="ECO:0000256" key="14">
    <source>
        <dbReference type="ARBA" id="ARBA00023235"/>
    </source>
</evidence>
<evidence type="ECO:0000256" key="13">
    <source>
        <dbReference type="ARBA" id="ARBA00023204"/>
    </source>
</evidence>
<evidence type="ECO:0000256" key="8">
    <source>
        <dbReference type="ARBA" id="ARBA00022839"/>
    </source>
</evidence>
<dbReference type="SMART" id="SM00491">
    <property type="entry name" value="HELICc2"/>
    <property type="match status" value="1"/>
</dbReference>
<keyword evidence="5" id="KW-0227">DNA damage</keyword>
<dbReference type="SMART" id="SM00488">
    <property type="entry name" value="DEXDc2"/>
    <property type="match status" value="1"/>
</dbReference>
<accession>A0A9Q9CJG8</accession>
<dbReference type="GO" id="GO:0003678">
    <property type="term" value="F:DNA helicase activity"/>
    <property type="evidence" value="ECO:0007669"/>
    <property type="project" value="InterPro"/>
</dbReference>
<evidence type="ECO:0000256" key="3">
    <source>
        <dbReference type="ARBA" id="ARBA00022723"/>
    </source>
</evidence>
<dbReference type="Pfam" id="PF13307">
    <property type="entry name" value="Helicase_C_2"/>
    <property type="match status" value="1"/>
</dbReference>
<keyword evidence="12" id="KW-0238">DNA-binding</keyword>
<keyword evidence="2" id="KW-0540">Nuclease</keyword>
<dbReference type="EMBL" id="CP071250">
    <property type="protein sequence ID" value="UUF07374.1"/>
    <property type="molecule type" value="Genomic_DNA"/>
</dbReference>
<keyword evidence="14" id="KW-0413">Isomerase</keyword>
<dbReference type="InterPro" id="IPR010614">
    <property type="entry name" value="RAD3-like_helicase_DEAD"/>
</dbReference>
<keyword evidence="7 17" id="KW-0347">Helicase</keyword>
<evidence type="ECO:0000256" key="12">
    <source>
        <dbReference type="ARBA" id="ARBA00023125"/>
    </source>
</evidence>
<evidence type="ECO:0000256" key="2">
    <source>
        <dbReference type="ARBA" id="ARBA00022722"/>
    </source>
</evidence>
<gene>
    <name evidence="17" type="ORF">J0J70_06955</name>
</gene>
<proteinExistence type="inferred from homology"/>
<reference evidence="17" key="1">
    <citation type="submission" date="2021-03" db="EMBL/GenBank/DDBJ databases">
        <title>Comparative Genomics and Metabolomics in the genus Turicibacter.</title>
        <authorList>
            <person name="Maki J."/>
            <person name="Looft T."/>
        </authorList>
    </citation>
    <scope>NUCLEOTIDE SEQUENCE</scope>
    <source>
        <strain evidence="17">ISU324</strain>
    </source>
</reference>
<protein>
    <submittedName>
        <fullName evidence="17">DEAD/DEAH box helicase family protein</fullName>
    </submittedName>
</protein>
<dbReference type="RefSeq" id="WP_212724539.1">
    <property type="nucleotide sequence ID" value="NZ_CP071250.1"/>
</dbReference>
<keyword evidence="13" id="KW-0234">DNA repair</keyword>
<evidence type="ECO:0000256" key="6">
    <source>
        <dbReference type="ARBA" id="ARBA00022801"/>
    </source>
</evidence>
<keyword evidence="9" id="KW-0067">ATP-binding</keyword>
<dbReference type="PANTHER" id="PTHR11472:SF34">
    <property type="entry name" value="REGULATOR OF TELOMERE ELONGATION HELICASE 1"/>
    <property type="match status" value="1"/>
</dbReference>
<dbReference type="GO" id="GO:0004527">
    <property type="term" value="F:exonuclease activity"/>
    <property type="evidence" value="ECO:0007669"/>
    <property type="project" value="UniProtKB-KW"/>
</dbReference>
<dbReference type="PROSITE" id="PS51193">
    <property type="entry name" value="HELICASE_ATP_BIND_2"/>
    <property type="match status" value="1"/>
</dbReference>
<dbReference type="PANTHER" id="PTHR11472">
    <property type="entry name" value="DNA REPAIR DEAD HELICASE RAD3/XP-D SUBFAMILY MEMBER"/>
    <property type="match status" value="1"/>
</dbReference>
<dbReference type="GO" id="GO:0046872">
    <property type="term" value="F:metal ion binding"/>
    <property type="evidence" value="ECO:0007669"/>
    <property type="project" value="UniProtKB-KW"/>
</dbReference>
<dbReference type="GO" id="GO:0051539">
    <property type="term" value="F:4 iron, 4 sulfur cluster binding"/>
    <property type="evidence" value="ECO:0007669"/>
    <property type="project" value="UniProtKB-KW"/>
</dbReference>
<evidence type="ECO:0000256" key="10">
    <source>
        <dbReference type="ARBA" id="ARBA00023004"/>
    </source>
</evidence>
<keyword evidence="4" id="KW-0547">Nucleotide-binding</keyword>
<keyword evidence="11" id="KW-0411">Iron-sulfur</keyword>
<dbReference type="InterPro" id="IPR006554">
    <property type="entry name" value="Helicase-like_DEXD_c2"/>
</dbReference>
<dbReference type="GO" id="GO:0006281">
    <property type="term" value="P:DNA repair"/>
    <property type="evidence" value="ECO:0007669"/>
    <property type="project" value="UniProtKB-KW"/>
</dbReference>
<dbReference type="InterPro" id="IPR014013">
    <property type="entry name" value="Helic_SF1/SF2_ATP-bd_DinG/Rad3"/>
</dbReference>
<dbReference type="InterPro" id="IPR038726">
    <property type="entry name" value="PDDEXK_AddAB-type"/>
</dbReference>
<dbReference type="AlphaFoldDB" id="A0A9Q9CJG8"/>
<keyword evidence="1" id="KW-0004">4Fe-4S</keyword>
<dbReference type="Gene3D" id="1.10.275.30">
    <property type="match status" value="1"/>
</dbReference>
<evidence type="ECO:0000313" key="18">
    <source>
        <dbReference type="Proteomes" id="UP001058072"/>
    </source>
</evidence>
<comment type="similarity">
    <text evidence="15">Belongs to the helicase family. DinG subfamily.</text>
</comment>
<organism evidence="17 18">
    <name type="scientific">Turicibacter bilis</name>
    <dbReference type="NCBI Taxonomy" id="2735723"/>
    <lineage>
        <taxon>Bacteria</taxon>
        <taxon>Bacillati</taxon>
        <taxon>Bacillota</taxon>
        <taxon>Erysipelotrichia</taxon>
        <taxon>Erysipelotrichales</taxon>
        <taxon>Turicibacteraceae</taxon>
        <taxon>Turicibacter</taxon>
    </lineage>
</organism>
<evidence type="ECO:0000256" key="1">
    <source>
        <dbReference type="ARBA" id="ARBA00022485"/>
    </source>
</evidence>
<evidence type="ECO:0000256" key="7">
    <source>
        <dbReference type="ARBA" id="ARBA00022806"/>
    </source>
</evidence>
<evidence type="ECO:0000256" key="4">
    <source>
        <dbReference type="ARBA" id="ARBA00022741"/>
    </source>
</evidence>
<sequence>MIIRKGIKEVVSYVYQQGDLNLEYFQANRAQYGTEVHQVIQDQYLDEECEVYLEHILSLDEHEIHLSGRMDLLLERDGRWIVGEIKSTTRKLEVIEENDRPAHYAQAKMYAYLLLCQHLDWEEITVRLIYCDLEGINQRCFDQIYTKEMLEPFVQETLRIYLDWYLILLRSMELKLKTAKTLQFPFGDFRAYQRELSGAVYQCVKQKKRLLLRAPTGIGKTMGTIFPSIKALTEHEQKIFYLTAKTIGRSVAEKAFDTCLANGWQAKVTTITAKEKICLMDEVKCDPSYCSYAKGYFDRINEATKDLFESEQLFNRDRIVSYAKKHSVCPFEYSLAMASISDAVIGDYNYMFDPRAYLRRFFDEPSPHIALIDEAHNLYDRACDMYSASLTKAPIQELKRLFKDRHKPLAKVLGALNLKFIEYRHELEEKKVYDLFKDDIDKVFLTKIQSLLDALEKYLYRHPETEYKPQLMNLYFDCHQFLRISDYYNDSFRVRYERSGIEVKVSLICLNPSLYLSEKMERVRSSILFSATLHPLSYYHTVLLHDEECEQIFLPSPFDREHLDLYVHHGISTKYKQRDQTLAPLISTIYQVTRNQQGNYLVFFPSYQYLEMVYEAYKELIDDEQRLLKQEREMDESAREAFLDSFQANSSETLVAFAVLGGVFSEGIDLIGNRLIGSIIVGVGLPQINPLTEQRRLYFEEAFKKGYLYAYLYPGFNKVMQAVGRVIRTEEDKGVVIMIDERYIEPTYLSLFPYEWQHAKFLK</sequence>